<comment type="caution">
    <text evidence="2">The sequence shown here is derived from an EMBL/GenBank/DDBJ whole genome shotgun (WGS) entry which is preliminary data.</text>
</comment>
<dbReference type="Proteomes" id="UP000295390">
    <property type="component" value="Unassembled WGS sequence"/>
</dbReference>
<keyword evidence="1" id="KW-0732">Signal</keyword>
<feature type="signal peptide" evidence="1">
    <location>
        <begin position="1"/>
        <end position="23"/>
    </location>
</feature>
<organism evidence="2 3">
    <name type="scientific">Tenacibaculum caenipelagi</name>
    <dbReference type="NCBI Taxonomy" id="1325435"/>
    <lineage>
        <taxon>Bacteria</taxon>
        <taxon>Pseudomonadati</taxon>
        <taxon>Bacteroidota</taxon>
        <taxon>Flavobacteriia</taxon>
        <taxon>Flavobacteriales</taxon>
        <taxon>Flavobacteriaceae</taxon>
        <taxon>Tenacibaculum</taxon>
    </lineage>
</organism>
<reference evidence="2 3" key="1">
    <citation type="submission" date="2019-03" db="EMBL/GenBank/DDBJ databases">
        <title>Genomic Encyclopedia of Type Strains, Phase III (KMG-III): the genomes of soil and plant-associated and newly described type strains.</title>
        <authorList>
            <person name="Whitman W."/>
        </authorList>
    </citation>
    <scope>NUCLEOTIDE SEQUENCE [LARGE SCALE GENOMIC DNA]</scope>
    <source>
        <strain evidence="2 3">CECT 8283</strain>
    </source>
</reference>
<keyword evidence="3" id="KW-1185">Reference proteome</keyword>
<protein>
    <submittedName>
        <fullName evidence="2">DUF2911 family protein</fullName>
    </submittedName>
</protein>
<gene>
    <name evidence="2" type="ORF">DFQ07_1285</name>
</gene>
<evidence type="ECO:0000313" key="2">
    <source>
        <dbReference type="EMBL" id="TDQ28904.1"/>
    </source>
</evidence>
<dbReference type="Pfam" id="PF11138">
    <property type="entry name" value="DUF2911"/>
    <property type="match status" value="1"/>
</dbReference>
<dbReference type="RefSeq" id="WP_133535402.1">
    <property type="nucleotide sequence ID" value="NZ_SNYH01000002.1"/>
</dbReference>
<dbReference type="OrthoDB" id="187854at2"/>
<evidence type="ECO:0000313" key="3">
    <source>
        <dbReference type="Proteomes" id="UP000295390"/>
    </source>
</evidence>
<name>A0A4V3D3B2_9FLAO</name>
<proteinExistence type="predicted"/>
<accession>A0A4V3D3B2</accession>
<dbReference type="AlphaFoldDB" id="A0A4V3D3B2"/>
<feature type="chain" id="PRO_5020838832" evidence="1">
    <location>
        <begin position="24"/>
        <end position="180"/>
    </location>
</feature>
<evidence type="ECO:0000256" key="1">
    <source>
        <dbReference type="SAM" id="SignalP"/>
    </source>
</evidence>
<sequence length="180" mass="19913">MKKSILSIIVFAVVLVFSNEVTAQKFAKLDKSPMDASTYPEIYRVSDKKAKVIYGRPQLKKRSLAKLAPVGKVWRTGANEATEITFYNDVIFGGKEVKAGTYSLFTIPGEKEWTVILNTAINVWGAFSYNESDDVVRVTGKVSKTAKPIEVFSIVFEGEGDAFNMYLGWSNVVVTVPIKG</sequence>
<dbReference type="EMBL" id="SNYH01000002">
    <property type="protein sequence ID" value="TDQ28904.1"/>
    <property type="molecule type" value="Genomic_DNA"/>
</dbReference>
<dbReference type="InterPro" id="IPR021314">
    <property type="entry name" value="DUF2911"/>
</dbReference>